<accession>A0A7T1T267</accession>
<proteinExistence type="predicted"/>
<dbReference type="EMBL" id="CP048882">
    <property type="protein sequence ID" value="QPP05024.1"/>
    <property type="molecule type" value="Genomic_DNA"/>
</dbReference>
<evidence type="ECO:0000313" key="2">
    <source>
        <dbReference type="EMBL" id="QPP05024.1"/>
    </source>
</evidence>
<feature type="region of interest" description="Disordered" evidence="1">
    <location>
        <begin position="1"/>
        <end position="80"/>
    </location>
</feature>
<keyword evidence="3" id="KW-1185">Reference proteome</keyword>
<feature type="compositionally biased region" description="Basic and acidic residues" evidence="1">
    <location>
        <begin position="41"/>
        <end position="67"/>
    </location>
</feature>
<name>A0A7T1T267_9ACTN</name>
<dbReference type="Proteomes" id="UP000595046">
    <property type="component" value="Chromosome"/>
</dbReference>
<evidence type="ECO:0000313" key="3">
    <source>
        <dbReference type="Proteomes" id="UP000595046"/>
    </source>
</evidence>
<dbReference type="AlphaFoldDB" id="A0A7T1T267"/>
<reference evidence="3" key="1">
    <citation type="submission" date="2020-02" db="EMBL/GenBank/DDBJ databases">
        <title>Streptomyces sp. ASO4wet.</title>
        <authorList>
            <person name="Risdian C."/>
            <person name="Landwehr W."/>
            <person name="Schupp P."/>
            <person name="Wink J."/>
        </authorList>
    </citation>
    <scope>NUCLEOTIDE SEQUENCE [LARGE SCALE GENOMIC DNA]</scope>
    <source>
        <strain evidence="3">ASO4wet</strain>
    </source>
</reference>
<evidence type="ECO:0000256" key="1">
    <source>
        <dbReference type="SAM" id="MobiDB-lite"/>
    </source>
</evidence>
<dbReference type="RefSeq" id="WP_197355071.1">
    <property type="nucleotide sequence ID" value="NZ_CP048882.1"/>
</dbReference>
<sequence>MRQRTERDEAPGQDGHRTSTVERGAFSHARCTCGWIGPARRAREVSRADAEAHGGRAEGGEGERVADDDSAGEEGVRGSL</sequence>
<gene>
    <name evidence="2" type="ORF">G4Z16_18210</name>
</gene>
<dbReference type="KEGG" id="sbat:G4Z16_18210"/>
<protein>
    <submittedName>
        <fullName evidence="2">Uncharacterized protein</fullName>
    </submittedName>
</protein>
<feature type="compositionally biased region" description="Basic and acidic residues" evidence="1">
    <location>
        <begin position="1"/>
        <end position="20"/>
    </location>
</feature>
<organism evidence="2 3">
    <name type="scientific">Streptomyces bathyalis</name>
    <dbReference type="NCBI Taxonomy" id="2710756"/>
    <lineage>
        <taxon>Bacteria</taxon>
        <taxon>Bacillati</taxon>
        <taxon>Actinomycetota</taxon>
        <taxon>Actinomycetes</taxon>
        <taxon>Kitasatosporales</taxon>
        <taxon>Streptomycetaceae</taxon>
        <taxon>Streptomyces</taxon>
    </lineage>
</organism>